<dbReference type="Proteomes" id="UP000095743">
    <property type="component" value="Chromosome"/>
</dbReference>
<evidence type="ECO:0000259" key="1">
    <source>
        <dbReference type="SMART" id="SM00849"/>
    </source>
</evidence>
<feature type="domain" description="Metallo-beta-lactamase" evidence="1">
    <location>
        <begin position="3"/>
        <end position="200"/>
    </location>
</feature>
<dbReference type="Gene3D" id="3.60.15.10">
    <property type="entry name" value="Ribonuclease Z/Hydroxyacylglutathione hydrolase-like"/>
    <property type="match status" value="1"/>
</dbReference>
<dbReference type="CDD" id="cd07721">
    <property type="entry name" value="yflN-like_MBL-fold"/>
    <property type="match status" value="1"/>
</dbReference>
<dbReference type="EMBL" id="CP017269">
    <property type="protein sequence ID" value="AOT73292.1"/>
    <property type="molecule type" value="Genomic_DNA"/>
</dbReference>
<dbReference type="STRING" id="1424294.Gferi_24660"/>
<gene>
    <name evidence="2" type="ORF">Gferi_24660</name>
</gene>
<dbReference type="SMART" id="SM00849">
    <property type="entry name" value="Lactamase_B"/>
    <property type="match status" value="1"/>
</dbReference>
<accession>A0A1D8GQS3</accession>
<name>A0A1D8GQS3_9FIRM</name>
<dbReference type="InterPro" id="IPR036866">
    <property type="entry name" value="RibonucZ/Hydroxyglut_hydro"/>
</dbReference>
<dbReference type="SUPFAM" id="SSF56281">
    <property type="entry name" value="Metallo-hydrolase/oxidoreductase"/>
    <property type="match status" value="1"/>
</dbReference>
<reference evidence="2 3" key="1">
    <citation type="submission" date="2016-09" db="EMBL/GenBank/DDBJ databases">
        <title>Genomic analysis reveals versatility of anaerobic energy metabolism of Geosporobacter ferrireducens IRF9 of phylum Firmicutes.</title>
        <authorList>
            <person name="Kim S.-J."/>
        </authorList>
    </citation>
    <scope>NUCLEOTIDE SEQUENCE [LARGE SCALE GENOMIC DNA]</scope>
    <source>
        <strain evidence="2 3">IRF9</strain>
    </source>
</reference>
<sequence>MGKSNSYLIKAKDGFILVDAGMPGKTERVIKVLREYDAELNDIKLIIITHVHNDHVGSLYDIKRKSNASVLVHEKEKNILEKGYNKFPDGTMFFSRMISSLANNVFFSQDQFIPVEVDIIIKDEFDLLDYGVDGRILHTPGHTEGSVSIIIEEKFCLTGDTLFNMFPNSVYPPFANDEEKLIESWKKLRENNCIKYYPGHGKDFGLKKFDKTIEKHIKK</sequence>
<dbReference type="Pfam" id="PF00753">
    <property type="entry name" value="Lactamase_B"/>
    <property type="match status" value="1"/>
</dbReference>
<protein>
    <recommendedName>
        <fullName evidence="1">Metallo-beta-lactamase domain-containing protein</fullName>
    </recommendedName>
</protein>
<evidence type="ECO:0000313" key="3">
    <source>
        <dbReference type="Proteomes" id="UP000095743"/>
    </source>
</evidence>
<dbReference type="InterPro" id="IPR050855">
    <property type="entry name" value="NDM-1-like"/>
</dbReference>
<keyword evidence="3" id="KW-1185">Reference proteome</keyword>
<dbReference type="InterPro" id="IPR001279">
    <property type="entry name" value="Metallo-B-lactamas"/>
</dbReference>
<dbReference type="PANTHER" id="PTHR42951:SF17">
    <property type="entry name" value="METALLO-BETA-LACTAMASE DOMAIN-CONTAINING PROTEIN"/>
    <property type="match status" value="1"/>
</dbReference>
<dbReference type="PANTHER" id="PTHR42951">
    <property type="entry name" value="METALLO-BETA-LACTAMASE DOMAIN-CONTAINING"/>
    <property type="match status" value="1"/>
</dbReference>
<proteinExistence type="predicted"/>
<evidence type="ECO:0000313" key="2">
    <source>
        <dbReference type="EMBL" id="AOT73292.1"/>
    </source>
</evidence>
<dbReference type="KEGG" id="gfe:Gferi_24660"/>
<dbReference type="AlphaFoldDB" id="A0A1D8GQS3"/>
<organism evidence="2 3">
    <name type="scientific">Geosporobacter ferrireducens</name>
    <dbReference type="NCBI Taxonomy" id="1424294"/>
    <lineage>
        <taxon>Bacteria</taxon>
        <taxon>Bacillati</taxon>
        <taxon>Bacillota</taxon>
        <taxon>Clostridia</taxon>
        <taxon>Peptostreptococcales</taxon>
        <taxon>Thermotaleaceae</taxon>
        <taxon>Geosporobacter</taxon>
    </lineage>
</organism>